<keyword evidence="3" id="KW-1185">Reference proteome</keyword>
<protein>
    <recommendedName>
        <fullName evidence="1">N-acetyltransferase domain-containing protein</fullName>
    </recommendedName>
</protein>
<accession>A0A2C5YKD2</accession>
<evidence type="ECO:0000259" key="1">
    <source>
        <dbReference type="Pfam" id="PF00583"/>
    </source>
</evidence>
<name>A0A2C5YKD2_9HYPO</name>
<dbReference type="CDD" id="cd04301">
    <property type="entry name" value="NAT_SF"/>
    <property type="match status" value="1"/>
</dbReference>
<dbReference type="InterPro" id="IPR000182">
    <property type="entry name" value="GNAT_dom"/>
</dbReference>
<dbReference type="GO" id="GO:0016747">
    <property type="term" value="F:acyltransferase activity, transferring groups other than amino-acyl groups"/>
    <property type="evidence" value="ECO:0007669"/>
    <property type="project" value="InterPro"/>
</dbReference>
<dbReference type="EMBL" id="NJEU01001225">
    <property type="protein sequence ID" value="PHH68073.1"/>
    <property type="molecule type" value="Genomic_DNA"/>
</dbReference>
<comment type="caution">
    <text evidence="2">The sequence shown here is derived from an EMBL/GenBank/DDBJ whole genome shotgun (WGS) entry which is preliminary data.</text>
</comment>
<dbReference type="InterPro" id="IPR016181">
    <property type="entry name" value="Acyl_CoA_acyltransferase"/>
</dbReference>
<sequence>MAYSLQVAPVSAADNASLVSHVAALVNEAYSKTEEGIFGAGYRRTNEYDIATYMRQGQLVTASDSANSVVGCVVIKHLSQRLGDMGPLALESTLHGTGLGRSLVHFAEQHCRQLGCTTMRLELVVPTSFHHDFKARLQN</sequence>
<dbReference type="Proteomes" id="UP000224854">
    <property type="component" value="Unassembled WGS sequence"/>
</dbReference>
<gene>
    <name evidence="2" type="ORF">CDD82_865</name>
</gene>
<dbReference type="Pfam" id="PF00583">
    <property type="entry name" value="Acetyltransf_1"/>
    <property type="match status" value="1"/>
</dbReference>
<evidence type="ECO:0000313" key="3">
    <source>
        <dbReference type="Proteomes" id="UP000224854"/>
    </source>
</evidence>
<dbReference type="OrthoDB" id="5689at2759"/>
<proteinExistence type="predicted"/>
<dbReference type="AlphaFoldDB" id="A0A2C5YKD2"/>
<dbReference type="Gene3D" id="3.40.630.30">
    <property type="match status" value="1"/>
</dbReference>
<reference evidence="2 3" key="1">
    <citation type="submission" date="2017-06" db="EMBL/GenBank/DDBJ databases">
        <title>Ant-infecting Ophiocordyceps genomes reveal a high diversity of potential behavioral manipulation genes and a possible major role for enterotoxins.</title>
        <authorList>
            <person name="De Bekker C."/>
            <person name="Evans H.C."/>
            <person name="Brachmann A."/>
            <person name="Hughes D.P."/>
        </authorList>
    </citation>
    <scope>NUCLEOTIDE SEQUENCE [LARGE SCALE GENOMIC DNA]</scope>
    <source>
        <strain evidence="2 3">1348a</strain>
    </source>
</reference>
<dbReference type="SUPFAM" id="SSF55729">
    <property type="entry name" value="Acyl-CoA N-acyltransferases (Nat)"/>
    <property type="match status" value="1"/>
</dbReference>
<organism evidence="2 3">
    <name type="scientific">Ophiocordyceps australis</name>
    <dbReference type="NCBI Taxonomy" id="1399860"/>
    <lineage>
        <taxon>Eukaryota</taxon>
        <taxon>Fungi</taxon>
        <taxon>Dikarya</taxon>
        <taxon>Ascomycota</taxon>
        <taxon>Pezizomycotina</taxon>
        <taxon>Sordariomycetes</taxon>
        <taxon>Hypocreomycetidae</taxon>
        <taxon>Hypocreales</taxon>
        <taxon>Ophiocordycipitaceae</taxon>
        <taxon>Ophiocordyceps</taxon>
    </lineage>
</organism>
<feature type="domain" description="N-acetyltransferase" evidence="1">
    <location>
        <begin position="44"/>
        <end position="124"/>
    </location>
</feature>
<evidence type="ECO:0000313" key="2">
    <source>
        <dbReference type="EMBL" id="PHH68073.1"/>
    </source>
</evidence>